<reference evidence="2 3" key="1">
    <citation type="journal article" date="2018" name="Mol. Plant">
        <title>The genome of Artemisia annua provides insight into the evolution of Asteraceae family and artemisinin biosynthesis.</title>
        <authorList>
            <person name="Shen Q."/>
            <person name="Zhang L."/>
            <person name="Liao Z."/>
            <person name="Wang S."/>
            <person name="Yan T."/>
            <person name="Shi P."/>
            <person name="Liu M."/>
            <person name="Fu X."/>
            <person name="Pan Q."/>
            <person name="Wang Y."/>
            <person name="Lv Z."/>
            <person name="Lu X."/>
            <person name="Zhang F."/>
            <person name="Jiang W."/>
            <person name="Ma Y."/>
            <person name="Chen M."/>
            <person name="Hao X."/>
            <person name="Li L."/>
            <person name="Tang Y."/>
            <person name="Lv G."/>
            <person name="Zhou Y."/>
            <person name="Sun X."/>
            <person name="Brodelius P.E."/>
            <person name="Rose J.K.C."/>
            <person name="Tang K."/>
        </authorList>
    </citation>
    <scope>NUCLEOTIDE SEQUENCE [LARGE SCALE GENOMIC DNA]</scope>
    <source>
        <strain evidence="3">cv. Huhao1</strain>
        <tissue evidence="2">Leaf</tissue>
    </source>
</reference>
<dbReference type="Proteomes" id="UP000245207">
    <property type="component" value="Unassembled WGS sequence"/>
</dbReference>
<comment type="caution">
    <text evidence="2">The sequence shown here is derived from an EMBL/GenBank/DDBJ whole genome shotgun (WGS) entry which is preliminary data.</text>
</comment>
<protein>
    <submittedName>
        <fullName evidence="2">Uncharacterized protein</fullName>
    </submittedName>
</protein>
<keyword evidence="1" id="KW-0472">Membrane</keyword>
<proteinExistence type="predicted"/>
<evidence type="ECO:0000313" key="3">
    <source>
        <dbReference type="Proteomes" id="UP000245207"/>
    </source>
</evidence>
<keyword evidence="3" id="KW-1185">Reference proteome</keyword>
<feature type="transmembrane region" description="Helical" evidence="1">
    <location>
        <begin position="28"/>
        <end position="51"/>
    </location>
</feature>
<keyword evidence="1" id="KW-0812">Transmembrane</keyword>
<dbReference type="AlphaFoldDB" id="A0A2U1KR44"/>
<evidence type="ECO:0000313" key="2">
    <source>
        <dbReference type="EMBL" id="PWA39228.1"/>
    </source>
</evidence>
<keyword evidence="1" id="KW-1133">Transmembrane helix</keyword>
<accession>A0A2U1KR44</accession>
<name>A0A2U1KR44_ARTAN</name>
<gene>
    <name evidence="2" type="ORF">CTI12_AA573850</name>
</gene>
<sequence length="147" mass="17173">MCHMARSRIQEYTYQLQFCLSLDEIRRAIAHFCSLLEVAFKILFTLFLMIFHITSVHNIKLDANAERVVLCMQVFECRLFGFCFNMKSITLAYSHWCDYKFLRLSAVIVDRSDWIAVSDRIAVSFAGSPDIVLPLLKMLFVIDDKIF</sequence>
<dbReference type="EMBL" id="PKPP01014825">
    <property type="protein sequence ID" value="PWA39228.1"/>
    <property type="molecule type" value="Genomic_DNA"/>
</dbReference>
<organism evidence="2 3">
    <name type="scientific">Artemisia annua</name>
    <name type="common">Sweet wormwood</name>
    <dbReference type="NCBI Taxonomy" id="35608"/>
    <lineage>
        <taxon>Eukaryota</taxon>
        <taxon>Viridiplantae</taxon>
        <taxon>Streptophyta</taxon>
        <taxon>Embryophyta</taxon>
        <taxon>Tracheophyta</taxon>
        <taxon>Spermatophyta</taxon>
        <taxon>Magnoliopsida</taxon>
        <taxon>eudicotyledons</taxon>
        <taxon>Gunneridae</taxon>
        <taxon>Pentapetalae</taxon>
        <taxon>asterids</taxon>
        <taxon>campanulids</taxon>
        <taxon>Asterales</taxon>
        <taxon>Asteraceae</taxon>
        <taxon>Asteroideae</taxon>
        <taxon>Anthemideae</taxon>
        <taxon>Artemisiinae</taxon>
        <taxon>Artemisia</taxon>
    </lineage>
</organism>
<evidence type="ECO:0000256" key="1">
    <source>
        <dbReference type="SAM" id="Phobius"/>
    </source>
</evidence>